<dbReference type="GO" id="GO:0004046">
    <property type="term" value="F:aminoacylase activity"/>
    <property type="evidence" value="ECO:0007669"/>
    <property type="project" value="InterPro"/>
</dbReference>
<dbReference type="FunFam" id="3.40.630.10:FF:000019">
    <property type="entry name" value="Aminoacylase 1"/>
    <property type="match status" value="1"/>
</dbReference>
<dbReference type="EMBL" id="KZ990829">
    <property type="protein sequence ID" value="RKP23607.1"/>
    <property type="molecule type" value="Genomic_DNA"/>
</dbReference>
<feature type="binding site" evidence="6">
    <location>
        <position position="107"/>
    </location>
    <ligand>
        <name>Zn(2+)</name>
        <dbReference type="ChEBI" id="CHEBI:29105"/>
        <label>2</label>
    </ligand>
</feature>
<sequence length="269" mass="29817">LAVENFRKYLRIRTVQPAPDYEGCAAFLKELAADVGLAYRRVEPVSGKPLLILTWKGTEPSLPSIILNSHTDVVPVFPEQWTQDPFGAARVPQKNGDYKIYARGAQDMKIVGISYVEALRRLKQTGWQPRRTLHLTFVPDEEIGGSDGMQAFINNGGLAELNPGFCLDEGKPPGLANPEDAYKLYYAERVTWWIHVTAHGNTGHGSQFIAGTAASKLVGFINEMLKFREEQEQLMKDKQLRLGEVTTVNLNLLKGGVQINVVPEEAQAG</sequence>
<evidence type="ECO:0000256" key="2">
    <source>
        <dbReference type="ARBA" id="ARBA00022490"/>
    </source>
</evidence>
<feature type="domain" description="Peptidase M20 dimerisation" evidence="7">
    <location>
        <begin position="187"/>
        <end position="268"/>
    </location>
</feature>
<organism evidence="8 9">
    <name type="scientific">Syncephalis pseudoplumigaleata</name>
    <dbReference type="NCBI Taxonomy" id="1712513"/>
    <lineage>
        <taxon>Eukaryota</taxon>
        <taxon>Fungi</taxon>
        <taxon>Fungi incertae sedis</taxon>
        <taxon>Zoopagomycota</taxon>
        <taxon>Zoopagomycotina</taxon>
        <taxon>Zoopagomycetes</taxon>
        <taxon>Zoopagales</taxon>
        <taxon>Piptocephalidaceae</taxon>
        <taxon>Syncephalis</taxon>
    </lineage>
</organism>
<dbReference type="InterPro" id="IPR036264">
    <property type="entry name" value="Bact_exopeptidase_dim_dom"/>
</dbReference>
<protein>
    <recommendedName>
        <fullName evidence="7">Peptidase M20 dimerisation domain-containing protein</fullName>
    </recommendedName>
</protein>
<reference evidence="9" key="1">
    <citation type="journal article" date="2018" name="Nat. Microbiol.">
        <title>Leveraging single-cell genomics to expand the fungal tree of life.</title>
        <authorList>
            <person name="Ahrendt S.R."/>
            <person name="Quandt C.A."/>
            <person name="Ciobanu D."/>
            <person name="Clum A."/>
            <person name="Salamov A."/>
            <person name="Andreopoulos B."/>
            <person name="Cheng J.F."/>
            <person name="Woyke T."/>
            <person name="Pelin A."/>
            <person name="Henrissat B."/>
            <person name="Reynolds N.K."/>
            <person name="Benny G.L."/>
            <person name="Smith M.E."/>
            <person name="James T.Y."/>
            <person name="Grigoriev I.V."/>
        </authorList>
    </citation>
    <scope>NUCLEOTIDE SEQUENCE [LARGE SCALE GENOMIC DNA]</scope>
    <source>
        <strain evidence="9">Benny S71-1</strain>
    </source>
</reference>
<evidence type="ECO:0000256" key="4">
    <source>
        <dbReference type="ARBA" id="ARBA00022833"/>
    </source>
</evidence>
<keyword evidence="2" id="KW-0963">Cytoplasm</keyword>
<evidence type="ECO:0000256" key="1">
    <source>
        <dbReference type="ARBA" id="ARBA00006247"/>
    </source>
</evidence>
<evidence type="ECO:0000313" key="9">
    <source>
        <dbReference type="Proteomes" id="UP000278143"/>
    </source>
</evidence>
<feature type="active site" description="Proton acceptor" evidence="5">
    <location>
        <position position="141"/>
    </location>
</feature>
<feature type="binding site" evidence="6">
    <location>
        <position position="142"/>
    </location>
    <ligand>
        <name>Zn(2+)</name>
        <dbReference type="ChEBI" id="CHEBI:29105"/>
        <label>2</label>
    </ligand>
</feature>
<dbReference type="Pfam" id="PF07687">
    <property type="entry name" value="M20_dimer"/>
    <property type="match status" value="1"/>
</dbReference>
<comment type="cofactor">
    <cofactor evidence="6">
        <name>Zn(2+)</name>
        <dbReference type="ChEBI" id="CHEBI:29105"/>
    </cofactor>
    <text evidence="6">Binds 2 Zn(2+) ions per subunit.</text>
</comment>
<dbReference type="Gene3D" id="3.30.70.360">
    <property type="match status" value="1"/>
</dbReference>
<dbReference type="NCBIfam" id="TIGR01880">
    <property type="entry name" value="Ac-peptdase-euk"/>
    <property type="match status" value="1"/>
</dbReference>
<dbReference type="Gene3D" id="3.40.630.10">
    <property type="entry name" value="Zn peptidases"/>
    <property type="match status" value="1"/>
</dbReference>
<dbReference type="InterPro" id="IPR011650">
    <property type="entry name" value="Peptidase_M20_dimer"/>
</dbReference>
<dbReference type="Pfam" id="PF01546">
    <property type="entry name" value="Peptidase_M20"/>
    <property type="match status" value="1"/>
</dbReference>
<dbReference type="GO" id="GO:0046872">
    <property type="term" value="F:metal ion binding"/>
    <property type="evidence" value="ECO:0007669"/>
    <property type="project" value="UniProtKB-KW"/>
</dbReference>
<dbReference type="Proteomes" id="UP000278143">
    <property type="component" value="Unassembled WGS sequence"/>
</dbReference>
<keyword evidence="9" id="KW-1185">Reference proteome</keyword>
<evidence type="ECO:0000256" key="5">
    <source>
        <dbReference type="PIRSR" id="PIRSR036696-1"/>
    </source>
</evidence>
<comment type="similarity">
    <text evidence="1">Belongs to the peptidase M20A family.</text>
</comment>
<dbReference type="AlphaFoldDB" id="A0A4P9YUG8"/>
<dbReference type="SUPFAM" id="SSF53187">
    <property type="entry name" value="Zn-dependent exopeptidases"/>
    <property type="match status" value="1"/>
</dbReference>
<evidence type="ECO:0000256" key="3">
    <source>
        <dbReference type="ARBA" id="ARBA00022723"/>
    </source>
</evidence>
<evidence type="ECO:0000259" key="7">
    <source>
        <dbReference type="Pfam" id="PF07687"/>
    </source>
</evidence>
<keyword evidence="3 6" id="KW-0479">Metal-binding</keyword>
<gene>
    <name evidence="8" type="ORF">SYNPS1DRAFT_3249</name>
</gene>
<feature type="active site" evidence="5">
    <location>
        <position position="72"/>
    </location>
</feature>
<dbReference type="InterPro" id="IPR010159">
    <property type="entry name" value="N-acyl_aa_amidohydrolase"/>
</dbReference>
<feature type="binding site" evidence="6">
    <location>
        <position position="169"/>
    </location>
    <ligand>
        <name>Zn(2+)</name>
        <dbReference type="ChEBI" id="CHEBI:29105"/>
        <label>1</label>
    </ligand>
</feature>
<dbReference type="GO" id="GO:0006520">
    <property type="term" value="P:amino acid metabolic process"/>
    <property type="evidence" value="ECO:0007669"/>
    <property type="project" value="InterPro"/>
</dbReference>
<evidence type="ECO:0000313" key="8">
    <source>
        <dbReference type="EMBL" id="RKP23607.1"/>
    </source>
</evidence>
<feature type="binding site" evidence="6">
    <location>
        <position position="107"/>
    </location>
    <ligand>
        <name>Zn(2+)</name>
        <dbReference type="ChEBI" id="CHEBI:29105"/>
        <label>1</label>
    </ligand>
</feature>
<feature type="non-terminal residue" evidence="8">
    <location>
        <position position="269"/>
    </location>
</feature>
<dbReference type="InterPro" id="IPR002933">
    <property type="entry name" value="Peptidase_M20"/>
</dbReference>
<keyword evidence="4 6" id="KW-0862">Zinc</keyword>
<feature type="binding site" evidence="6">
    <location>
        <position position="70"/>
    </location>
    <ligand>
        <name>Zn(2+)</name>
        <dbReference type="ChEBI" id="CHEBI:29105"/>
        <label>1</label>
    </ligand>
</feature>
<dbReference type="SUPFAM" id="SSF55031">
    <property type="entry name" value="Bacterial exopeptidase dimerisation domain"/>
    <property type="match status" value="1"/>
</dbReference>
<name>A0A4P9YUG8_9FUNG</name>
<dbReference type="PANTHER" id="PTHR45892:SF1">
    <property type="entry name" value="AMINOACYLASE-1"/>
    <property type="match status" value="1"/>
</dbReference>
<dbReference type="PIRSF" id="PIRSF036696">
    <property type="entry name" value="ACY-1"/>
    <property type="match status" value="1"/>
</dbReference>
<proteinExistence type="inferred from homology"/>
<feature type="non-terminal residue" evidence="8">
    <location>
        <position position="1"/>
    </location>
</feature>
<evidence type="ECO:0000256" key="6">
    <source>
        <dbReference type="PIRSR" id="PIRSR036696-2"/>
    </source>
</evidence>
<dbReference type="GO" id="GO:0005737">
    <property type="term" value="C:cytoplasm"/>
    <property type="evidence" value="ECO:0007669"/>
    <property type="project" value="InterPro"/>
</dbReference>
<accession>A0A4P9YUG8</accession>
<dbReference type="OrthoDB" id="3064516at2759"/>
<dbReference type="PANTHER" id="PTHR45892">
    <property type="entry name" value="AMINOACYLASE-1"/>
    <property type="match status" value="1"/>
</dbReference>
<dbReference type="InterPro" id="IPR052083">
    <property type="entry name" value="Aminoacylase-1_M20A"/>
</dbReference>